<dbReference type="AlphaFoldDB" id="A0A8C0HVK0"/>
<dbReference type="InterPro" id="IPR021885">
    <property type="entry name" value="DUF3496"/>
</dbReference>
<organism evidence="3">
    <name type="scientific">Balaenoptera musculus</name>
    <name type="common">Blue whale</name>
    <dbReference type="NCBI Taxonomy" id="9771"/>
    <lineage>
        <taxon>Eukaryota</taxon>
        <taxon>Metazoa</taxon>
        <taxon>Chordata</taxon>
        <taxon>Craniata</taxon>
        <taxon>Vertebrata</taxon>
        <taxon>Euteleostomi</taxon>
        <taxon>Mammalia</taxon>
        <taxon>Eutheria</taxon>
        <taxon>Laurasiatheria</taxon>
        <taxon>Artiodactyla</taxon>
        <taxon>Whippomorpha</taxon>
        <taxon>Cetacea</taxon>
        <taxon>Mysticeti</taxon>
        <taxon>Balaenopteridae</taxon>
        <taxon>Balaenoptera</taxon>
    </lineage>
</organism>
<dbReference type="Ensembl" id="ENSBMST00010007710.1">
    <property type="protein sequence ID" value="ENSBMSP00010006905.1"/>
    <property type="gene ID" value="ENSBMSG00010005091.1"/>
</dbReference>
<sequence length="483" mass="56604">MHSALYTKITHIFYFYLCFLPNADSVSLLKIQDAVLSYERLIELKKNHCELLTGKNKKMESKVSGLQKELSETKEMKSQLEHQKVDIFNCRFTLKQEEEKRRNADMLYEKIREQLRRKEEQYSKEVEMKQQLELTLRALDMELRTVRNNLNQVVEERNDTQRQLSREQNARILQDGILTNHFAKQKEIEMTNKEMNSEVFSLIIFKYLLEIENAKLKATVKKQAGKIEQLQKNLLSTSSIDDLTAELETASSKCLHLDAKNQVLQQELLSMKVIQKKCEKLEKNKKKLEQEVVNLKSHIEMNMIEHSQVEQYKREIEERARQDIIEKLKEVNLFLQTQAASQENLEQLRENNNASIRSQMELRIKDLESELSKMKTFQEDSNKAELEKYKQLYLEELKVRKSLANKLNKTNERLAEISTKLLVEKQQNRSLLSTLTTRPVLEPPCVGNLNNSLVLNRNLTPGENLEISTSTIINCANKETEIL</sequence>
<proteinExistence type="predicted"/>
<reference evidence="3" key="1">
    <citation type="submission" date="2023-09" db="UniProtKB">
        <authorList>
            <consortium name="Ensembl"/>
        </authorList>
    </citation>
    <scope>IDENTIFICATION</scope>
</reference>
<feature type="coiled-coil region" evidence="1">
    <location>
        <begin position="49"/>
        <end position="170"/>
    </location>
</feature>
<evidence type="ECO:0000313" key="3">
    <source>
        <dbReference type="Ensembl" id="ENSBMSP00010006905.1"/>
    </source>
</evidence>
<keyword evidence="1" id="KW-0175">Coiled coil</keyword>
<dbReference type="Pfam" id="PF12001">
    <property type="entry name" value="DUF3496"/>
    <property type="match status" value="1"/>
</dbReference>
<dbReference type="PANTHER" id="PTHR22245">
    <property type="entry name" value="COILED-COIL DOMAIN-CONTAINING PROTEIN 144A-RELATED"/>
    <property type="match status" value="1"/>
</dbReference>
<feature type="domain" description="DUF3496" evidence="2">
    <location>
        <begin position="357"/>
        <end position="464"/>
    </location>
</feature>
<feature type="coiled-coil region" evidence="1">
    <location>
        <begin position="264"/>
        <end position="298"/>
    </location>
</feature>
<dbReference type="GeneTree" id="ENSGT00940000153661"/>
<evidence type="ECO:0000256" key="1">
    <source>
        <dbReference type="SAM" id="Coils"/>
    </source>
</evidence>
<name>A0A8C0HVK0_BALMU</name>
<dbReference type="InterPro" id="IPR040118">
    <property type="entry name" value="C144A/B/C"/>
</dbReference>
<protein>
    <recommendedName>
        <fullName evidence="2">DUF3496 domain-containing protein</fullName>
    </recommendedName>
</protein>
<accession>A0A8C0HVK0</accession>
<evidence type="ECO:0000259" key="2">
    <source>
        <dbReference type="Pfam" id="PF12001"/>
    </source>
</evidence>
<dbReference type="PANTHER" id="PTHR22245:SF3">
    <property type="entry name" value="COILED-COIL DOMAIN-CONTAINING PROTEIN 144A-RELATED"/>
    <property type="match status" value="1"/>
</dbReference>